<evidence type="ECO:0000313" key="2">
    <source>
        <dbReference type="Proteomes" id="UP001206128"/>
    </source>
</evidence>
<evidence type="ECO:0000313" key="1">
    <source>
        <dbReference type="EMBL" id="MCP2164271.1"/>
    </source>
</evidence>
<gene>
    <name evidence="1" type="ORF">LX83_001111</name>
</gene>
<reference evidence="1" key="1">
    <citation type="submission" date="2022-06" db="EMBL/GenBank/DDBJ databases">
        <title>Genomic Encyclopedia of Archaeal and Bacterial Type Strains, Phase II (KMG-II): from individual species to whole genera.</title>
        <authorList>
            <person name="Goeker M."/>
        </authorList>
    </citation>
    <scope>NUCLEOTIDE SEQUENCE</scope>
    <source>
        <strain evidence="1">DSM 43935</strain>
    </source>
</reference>
<dbReference type="AlphaFoldDB" id="A0AAE3KDN6"/>
<proteinExistence type="predicted"/>
<protein>
    <submittedName>
        <fullName evidence="1">Uncharacterized protein</fullName>
    </submittedName>
</protein>
<accession>A0AAE3KDN6</accession>
<comment type="caution">
    <text evidence="1">The sequence shown here is derived from an EMBL/GenBank/DDBJ whole genome shotgun (WGS) entry which is preliminary data.</text>
</comment>
<dbReference type="Proteomes" id="UP001206128">
    <property type="component" value="Unassembled WGS sequence"/>
</dbReference>
<dbReference type="RefSeq" id="WP_301327755.1">
    <property type="nucleotide sequence ID" value="NZ_JAMTCK010000002.1"/>
</dbReference>
<dbReference type="EMBL" id="JAMTCK010000002">
    <property type="protein sequence ID" value="MCP2164271.1"/>
    <property type="molecule type" value="Genomic_DNA"/>
</dbReference>
<keyword evidence="2" id="KW-1185">Reference proteome</keyword>
<sequence length="62" mass="6912">MSVHCPGCRHGVDHCHGTLVVHVDGTLECTDLECLRAEVVRHELVVVCRQVDDDCACLARWN</sequence>
<organism evidence="1 2">
    <name type="scientific">Goodfellowiella coeruleoviolacea</name>
    <dbReference type="NCBI Taxonomy" id="334858"/>
    <lineage>
        <taxon>Bacteria</taxon>
        <taxon>Bacillati</taxon>
        <taxon>Actinomycetota</taxon>
        <taxon>Actinomycetes</taxon>
        <taxon>Pseudonocardiales</taxon>
        <taxon>Pseudonocardiaceae</taxon>
        <taxon>Goodfellowiella</taxon>
    </lineage>
</organism>
<name>A0AAE3KDN6_9PSEU</name>